<dbReference type="OrthoDB" id="9935878at2"/>
<dbReference type="EMBL" id="CZCU02000136">
    <property type="protein sequence ID" value="VXD17927.1"/>
    <property type="molecule type" value="Genomic_DNA"/>
</dbReference>
<evidence type="ECO:0000313" key="2">
    <source>
        <dbReference type="Proteomes" id="UP000184550"/>
    </source>
</evidence>
<dbReference type="Proteomes" id="UP000184550">
    <property type="component" value="Unassembled WGS sequence"/>
</dbReference>
<dbReference type="AlphaFoldDB" id="A0A7Z9BML4"/>
<reference evidence="1" key="1">
    <citation type="submission" date="2019-10" db="EMBL/GenBank/DDBJ databases">
        <authorList>
            <consortium name="Genoscope - CEA"/>
            <person name="William W."/>
        </authorList>
    </citation>
    <scope>NUCLEOTIDE SEQUENCE [LARGE SCALE GENOMIC DNA]</scope>
    <source>
        <strain evidence="1">BBR_PRJEB10992</strain>
    </source>
</reference>
<gene>
    <name evidence="1" type="ORF">PL8927_600180</name>
</gene>
<proteinExistence type="predicted"/>
<sequence length="206" mass="24367">MTTMLTDNRNEISDFSVQKNLFSFKENTVDKSLSSVPIKKARFYYTESKLGNLETSKNKFIKRDTIDKLSTFEEILKYGIDAIKLKDDYLFNRIRELKELCDSEEDEDYEISLESLKTMFLFLEAIGSIFKPSSLTVSETGLFYLEWERDRNNSITLRFKKDYFLDYVIFKPSLHINKRITFNGSMYALDLIDYLNDLNIKIHKKI</sequence>
<evidence type="ECO:0000313" key="1">
    <source>
        <dbReference type="EMBL" id="VXD17927.1"/>
    </source>
</evidence>
<dbReference type="RefSeq" id="WP_083621523.1">
    <property type="nucleotide sequence ID" value="NZ_LR734869.1"/>
</dbReference>
<keyword evidence="2" id="KW-1185">Reference proteome</keyword>
<organism evidence="1 2">
    <name type="scientific">Planktothrix serta PCC 8927</name>
    <dbReference type="NCBI Taxonomy" id="671068"/>
    <lineage>
        <taxon>Bacteria</taxon>
        <taxon>Bacillati</taxon>
        <taxon>Cyanobacteriota</taxon>
        <taxon>Cyanophyceae</taxon>
        <taxon>Oscillatoriophycideae</taxon>
        <taxon>Oscillatoriales</taxon>
        <taxon>Microcoleaceae</taxon>
        <taxon>Planktothrix</taxon>
    </lineage>
</organism>
<accession>A0A7Z9BML4</accession>
<comment type="caution">
    <text evidence="1">The sequence shown here is derived from an EMBL/GenBank/DDBJ whole genome shotgun (WGS) entry which is preliminary data.</text>
</comment>
<protein>
    <submittedName>
        <fullName evidence="1">Uncharacterized protein</fullName>
    </submittedName>
</protein>
<name>A0A7Z9BML4_9CYAN</name>